<reference evidence="8 9" key="1">
    <citation type="submission" date="2015-02" db="EMBL/GenBank/DDBJ databases">
        <title>Single-cell genomics of uncultivated deep-branching MTB reveals a conserved set of magnetosome genes.</title>
        <authorList>
            <person name="Kolinko S."/>
            <person name="Richter M."/>
            <person name="Glockner F.O."/>
            <person name="Brachmann A."/>
            <person name="Schuler D."/>
        </authorList>
    </citation>
    <scope>NUCLEOTIDE SEQUENCE [LARGE SCALE GENOMIC DNA]</scope>
    <source>
        <strain evidence="8">SKK-01</strain>
    </source>
</reference>
<name>A0A0F0CQN7_9BACT</name>
<keyword evidence="3" id="KW-0805">Transcription regulation</keyword>
<dbReference type="FunFam" id="3.40.50.2300:FF:000001">
    <property type="entry name" value="DNA-binding response regulator PhoB"/>
    <property type="match status" value="1"/>
</dbReference>
<organism evidence="8 9">
    <name type="scientific">Candidatus Omnitrophus magneticus</name>
    <dbReference type="NCBI Taxonomy" id="1609969"/>
    <lineage>
        <taxon>Bacteria</taxon>
        <taxon>Pseudomonadati</taxon>
        <taxon>Candidatus Omnitrophota</taxon>
        <taxon>Candidatus Omnitrophus</taxon>
    </lineage>
</organism>
<evidence type="ECO:0000259" key="7">
    <source>
        <dbReference type="PROSITE" id="PS50110"/>
    </source>
</evidence>
<sequence>MANKKILVVDDEPHIVTMVKARLESSGFSVVTASNGEEALAKTKETHPDLVILDVMMPPPNGFQVCRILKSTPESQDIPIMMLTAKTTKSNEFWGIESGADAYVPKPYNAKELLEKVNALINKDIKF</sequence>
<dbReference type="EMBL" id="JYNY01000495">
    <property type="protein sequence ID" value="KJJ83725.1"/>
    <property type="molecule type" value="Genomic_DNA"/>
</dbReference>
<dbReference type="PANTHER" id="PTHR44591:SF3">
    <property type="entry name" value="RESPONSE REGULATORY DOMAIN-CONTAINING PROTEIN"/>
    <property type="match status" value="1"/>
</dbReference>
<evidence type="ECO:0000313" key="8">
    <source>
        <dbReference type="EMBL" id="KJJ83725.1"/>
    </source>
</evidence>
<dbReference type="SUPFAM" id="SSF52172">
    <property type="entry name" value="CheY-like"/>
    <property type="match status" value="1"/>
</dbReference>
<dbReference type="PANTHER" id="PTHR44591">
    <property type="entry name" value="STRESS RESPONSE REGULATOR PROTEIN 1"/>
    <property type="match status" value="1"/>
</dbReference>
<evidence type="ECO:0000256" key="2">
    <source>
        <dbReference type="ARBA" id="ARBA00023012"/>
    </source>
</evidence>
<evidence type="ECO:0000256" key="6">
    <source>
        <dbReference type="PROSITE-ProRule" id="PRU00169"/>
    </source>
</evidence>
<keyword evidence="2" id="KW-0902">Two-component regulatory system</keyword>
<dbReference type="GO" id="GO:0000160">
    <property type="term" value="P:phosphorelay signal transduction system"/>
    <property type="evidence" value="ECO:0007669"/>
    <property type="project" value="UniProtKB-KW"/>
</dbReference>
<keyword evidence="5" id="KW-0804">Transcription</keyword>
<evidence type="ECO:0000256" key="1">
    <source>
        <dbReference type="ARBA" id="ARBA00022553"/>
    </source>
</evidence>
<comment type="caution">
    <text evidence="8">The sequence shown here is derived from an EMBL/GenBank/DDBJ whole genome shotgun (WGS) entry which is preliminary data.</text>
</comment>
<dbReference type="InterPro" id="IPR050595">
    <property type="entry name" value="Bact_response_regulator"/>
</dbReference>
<protein>
    <submittedName>
        <fullName evidence="8">Two component transcriptional regulator, winged helix family</fullName>
    </submittedName>
</protein>
<keyword evidence="9" id="KW-1185">Reference proteome</keyword>
<keyword evidence="4" id="KW-0238">DNA-binding</keyword>
<accession>A0A0F0CQN7</accession>
<dbReference type="AlphaFoldDB" id="A0A0F0CQN7"/>
<dbReference type="Pfam" id="PF00072">
    <property type="entry name" value="Response_reg"/>
    <property type="match status" value="1"/>
</dbReference>
<evidence type="ECO:0000256" key="5">
    <source>
        <dbReference type="ARBA" id="ARBA00023163"/>
    </source>
</evidence>
<keyword evidence="1 6" id="KW-0597">Phosphoprotein</keyword>
<dbReference type="GO" id="GO:0003677">
    <property type="term" value="F:DNA binding"/>
    <property type="evidence" value="ECO:0007669"/>
    <property type="project" value="UniProtKB-KW"/>
</dbReference>
<evidence type="ECO:0000256" key="3">
    <source>
        <dbReference type="ARBA" id="ARBA00023015"/>
    </source>
</evidence>
<evidence type="ECO:0000313" key="9">
    <source>
        <dbReference type="Proteomes" id="UP000033428"/>
    </source>
</evidence>
<proteinExistence type="predicted"/>
<feature type="modified residue" description="4-aspartylphosphate" evidence="6">
    <location>
        <position position="54"/>
    </location>
</feature>
<dbReference type="InterPro" id="IPR011006">
    <property type="entry name" value="CheY-like_superfamily"/>
</dbReference>
<dbReference type="InterPro" id="IPR001789">
    <property type="entry name" value="Sig_transdc_resp-reg_receiver"/>
</dbReference>
<feature type="domain" description="Response regulatory" evidence="7">
    <location>
        <begin position="5"/>
        <end position="121"/>
    </location>
</feature>
<evidence type="ECO:0000256" key="4">
    <source>
        <dbReference type="ARBA" id="ARBA00023125"/>
    </source>
</evidence>
<dbReference type="Proteomes" id="UP000033428">
    <property type="component" value="Unassembled WGS sequence"/>
</dbReference>
<dbReference type="PROSITE" id="PS50110">
    <property type="entry name" value="RESPONSE_REGULATORY"/>
    <property type="match status" value="1"/>
</dbReference>
<gene>
    <name evidence="8" type="ORF">OMAG_002384</name>
</gene>
<dbReference type="Gene3D" id="3.40.50.2300">
    <property type="match status" value="1"/>
</dbReference>
<dbReference type="SMART" id="SM00448">
    <property type="entry name" value="REC"/>
    <property type="match status" value="1"/>
</dbReference>